<proteinExistence type="predicted"/>
<dbReference type="InterPro" id="IPR025714">
    <property type="entry name" value="Methyltranfer_dom"/>
</dbReference>
<sequence>MRTCSRWWGRGGLSLHSGILLLLIPPFLLALQLLVAGSRLPGAARVWAGEEEQDGPVAFSVISIEPERKWRQWGTQQQRRPGVEEKEEEEEEERDHDGRREGARAYEDENEMHARQVGPRALEMPPWAADKPSFTAELSRVIAYITTPQLNCSRVLSPGQTQATQHPSVSVQWLLCAEDWLLPAAGRPCVAYSFSMDGGDSDFLKTVSGLRCEVHRFDPSNSNASGGHHGNSLASNHGNHGGVVSQHKMWLEWRAQKKRKHKTRSNLGSVSQTLADIMAALGHHRVNFLYADLLSAEWRVFQNWIETGTLQNVHHLVAAVHLQWAGFEVGGTNEEVLRYWFSILQGLQASGLKLVHSSAGEGHSVLKQTVTNAHSSYTLSWVNTRH</sequence>
<protein>
    <submittedName>
        <fullName evidence="4">Methyltransferase-like protein 24</fullName>
    </submittedName>
</protein>
<dbReference type="AlphaFoldDB" id="A0A6P7HUB3"/>
<feature type="compositionally biased region" description="Basic and acidic residues" evidence="1">
    <location>
        <begin position="95"/>
        <end position="112"/>
    </location>
</feature>
<dbReference type="InParanoid" id="A0A6P7HUB3"/>
<dbReference type="OrthoDB" id="10006218at2759"/>
<feature type="compositionally biased region" description="Acidic residues" evidence="1">
    <location>
        <begin position="85"/>
        <end position="94"/>
    </location>
</feature>
<evidence type="ECO:0000259" key="2">
    <source>
        <dbReference type="Pfam" id="PF13383"/>
    </source>
</evidence>
<dbReference type="InterPro" id="IPR026913">
    <property type="entry name" value="METTL24"/>
</dbReference>
<accession>A0A6P7HUB3</accession>
<dbReference type="Pfam" id="PF13383">
    <property type="entry name" value="Methyltransf_22"/>
    <property type="match status" value="1"/>
</dbReference>
<dbReference type="FunCoup" id="A0A6P7HUB3">
    <property type="interactions" value="39"/>
</dbReference>
<feature type="domain" description="Methyltransferase" evidence="2">
    <location>
        <begin position="185"/>
        <end position="311"/>
    </location>
</feature>
<evidence type="ECO:0000256" key="1">
    <source>
        <dbReference type="SAM" id="MobiDB-lite"/>
    </source>
</evidence>
<evidence type="ECO:0000313" key="3">
    <source>
        <dbReference type="Proteomes" id="UP000515145"/>
    </source>
</evidence>
<organism evidence="3 4">
    <name type="scientific">Parambassis ranga</name>
    <name type="common">Indian glassy fish</name>
    <dbReference type="NCBI Taxonomy" id="210632"/>
    <lineage>
        <taxon>Eukaryota</taxon>
        <taxon>Metazoa</taxon>
        <taxon>Chordata</taxon>
        <taxon>Craniata</taxon>
        <taxon>Vertebrata</taxon>
        <taxon>Euteleostomi</taxon>
        <taxon>Actinopterygii</taxon>
        <taxon>Neopterygii</taxon>
        <taxon>Teleostei</taxon>
        <taxon>Neoteleostei</taxon>
        <taxon>Acanthomorphata</taxon>
        <taxon>Ovalentaria</taxon>
        <taxon>Ambassidae</taxon>
        <taxon>Parambassis</taxon>
    </lineage>
</organism>
<dbReference type="RefSeq" id="XP_028255676.1">
    <property type="nucleotide sequence ID" value="XM_028399875.1"/>
</dbReference>
<dbReference type="PANTHER" id="PTHR32026">
    <property type="entry name" value="METHYLTRANSFERASE-LIKE PROTEIN 24"/>
    <property type="match status" value="1"/>
</dbReference>
<gene>
    <name evidence="4" type="primary">LOC114432095</name>
</gene>
<evidence type="ECO:0000313" key="4">
    <source>
        <dbReference type="RefSeq" id="XP_028255676.1"/>
    </source>
</evidence>
<name>A0A6P7HUB3_9TELE</name>
<dbReference type="GeneID" id="114432095"/>
<dbReference type="Proteomes" id="UP000515145">
    <property type="component" value="Chromosome 2"/>
</dbReference>
<reference evidence="4" key="1">
    <citation type="submission" date="2025-08" db="UniProtKB">
        <authorList>
            <consortium name="RefSeq"/>
        </authorList>
    </citation>
    <scope>IDENTIFICATION</scope>
</reference>
<dbReference type="PANTHER" id="PTHR32026:SF23">
    <property type="entry name" value="METHYLTRANSFERASE-LIKE PROTEIN 24"/>
    <property type="match status" value="1"/>
</dbReference>
<keyword evidence="3" id="KW-1185">Reference proteome</keyword>
<feature type="region of interest" description="Disordered" evidence="1">
    <location>
        <begin position="72"/>
        <end position="112"/>
    </location>
</feature>